<dbReference type="GO" id="GO:0006040">
    <property type="term" value="P:amino sugar metabolic process"/>
    <property type="evidence" value="ECO:0007669"/>
    <property type="project" value="InterPro"/>
</dbReference>
<dbReference type="InterPro" id="IPR005338">
    <property type="entry name" value="Anhydro_N_Ac-Mur_kinase"/>
</dbReference>
<comment type="caution">
    <text evidence="1">The sequence shown here is derived from an EMBL/GenBank/DDBJ whole genome shotgun (WGS) entry which is preliminary data.</text>
</comment>
<evidence type="ECO:0000313" key="2">
    <source>
        <dbReference type="Proteomes" id="UP000188320"/>
    </source>
</evidence>
<dbReference type="AlphaFoldDB" id="A0A1R1PRK4"/>
<keyword evidence="1" id="KW-0808">Transferase</keyword>
<reference evidence="2" key="1">
    <citation type="submission" date="2017-01" db="EMBL/GenBank/DDBJ databases">
        <authorList>
            <person name="Wang Y."/>
            <person name="White M."/>
            <person name="Kvist S."/>
            <person name="Moncalvo J.-M."/>
        </authorList>
    </citation>
    <scope>NUCLEOTIDE SEQUENCE [LARGE SCALE GENOMIC DNA]</scope>
    <source>
        <strain evidence="2">COL-18-3</strain>
    </source>
</reference>
<dbReference type="EMBL" id="LSSK01000388">
    <property type="protein sequence ID" value="OMH83523.1"/>
    <property type="molecule type" value="Genomic_DNA"/>
</dbReference>
<proteinExistence type="inferred from homology"/>
<name>A0A1R1PRK4_ZANCU</name>
<dbReference type="PANTHER" id="PTHR30605">
    <property type="entry name" value="ANHYDRO-N-ACETYLMURAMIC ACID KINASE"/>
    <property type="match status" value="1"/>
</dbReference>
<evidence type="ECO:0000313" key="1">
    <source>
        <dbReference type="EMBL" id="OMH83523.1"/>
    </source>
</evidence>
<accession>A0A1R1PRK4</accession>
<sequence>MRVLGMNSGTACDGIDLALCEFKQVERNENGTGTLSLKVIAYDEVPHDIKLKQRILSMINKKSGDLAEITQLNFLVGKAFADAIRQFLDKNGLTNDDIDVIAPHGITMWHQVDDDSEVKSTWQNGESSVIVKETGRTVVNDMRVADMVYGGQGAPLTSFLDVVLCAEEGRTRAYQNLGGISNTTFVSMKNGIITAFAFDQGPSNVLIDRAVRHYTGGQQQFDKDGQMASRGKVNTELLQELLQNPYYKKQLPKTTGRELFSDSYADEVIKRCEELNMSPDDVVATITQLTIDTVVQSYHDFMPEPVEEIFVHGGGGFNPVVMEGIRKGLPNTKVTLLTKEEYGLPASCKEAAMFALIGHECIHGRPGQIPSCTGASQYTVLGKITPGSNYHELIRKIAQEPVQSFDRTVKLVIEK</sequence>
<dbReference type="SUPFAM" id="SSF53067">
    <property type="entry name" value="Actin-like ATPase domain"/>
    <property type="match status" value="1"/>
</dbReference>
<dbReference type="OrthoDB" id="5427593at2759"/>
<dbReference type="HAMAP" id="MF_01270">
    <property type="entry name" value="AnhMurNAc_kinase"/>
    <property type="match status" value="1"/>
</dbReference>
<dbReference type="Proteomes" id="UP000188320">
    <property type="component" value="Unassembled WGS sequence"/>
</dbReference>
<gene>
    <name evidence="1" type="ORF">AX774_g2971</name>
</gene>
<organism evidence="1 2">
    <name type="scientific">Zancudomyces culisetae</name>
    <name type="common">Gut fungus</name>
    <name type="synonym">Smittium culisetae</name>
    <dbReference type="NCBI Taxonomy" id="1213189"/>
    <lineage>
        <taxon>Eukaryota</taxon>
        <taxon>Fungi</taxon>
        <taxon>Fungi incertae sedis</taxon>
        <taxon>Zoopagomycota</taxon>
        <taxon>Kickxellomycotina</taxon>
        <taxon>Harpellomycetes</taxon>
        <taxon>Harpellales</taxon>
        <taxon>Legeriomycetaceae</taxon>
        <taxon>Zancudomyces</taxon>
    </lineage>
</organism>
<dbReference type="Gene3D" id="3.30.420.40">
    <property type="match status" value="2"/>
</dbReference>
<dbReference type="GO" id="GO:0005524">
    <property type="term" value="F:ATP binding"/>
    <property type="evidence" value="ECO:0007669"/>
    <property type="project" value="InterPro"/>
</dbReference>
<keyword evidence="2" id="KW-1185">Reference proteome</keyword>
<dbReference type="NCBIfam" id="NF007148">
    <property type="entry name" value="PRK09585.3-2"/>
    <property type="match status" value="1"/>
</dbReference>
<keyword evidence="1" id="KW-0418">Kinase</keyword>
<dbReference type="Pfam" id="PF03702">
    <property type="entry name" value="AnmK"/>
    <property type="match status" value="1"/>
</dbReference>
<dbReference type="GO" id="GO:0009254">
    <property type="term" value="P:peptidoglycan turnover"/>
    <property type="evidence" value="ECO:0007669"/>
    <property type="project" value="InterPro"/>
</dbReference>
<dbReference type="GO" id="GO:0016773">
    <property type="term" value="F:phosphotransferase activity, alcohol group as acceptor"/>
    <property type="evidence" value="ECO:0007669"/>
    <property type="project" value="InterPro"/>
</dbReference>
<dbReference type="PANTHER" id="PTHR30605:SF0">
    <property type="entry name" value="ANHYDRO-N-ACETYLMURAMIC ACID KINASE"/>
    <property type="match status" value="1"/>
</dbReference>
<protein>
    <submittedName>
        <fullName evidence="1">Anhydro-N-acetylmuramic acid kinase</fullName>
    </submittedName>
</protein>
<dbReference type="GO" id="GO:0016301">
    <property type="term" value="F:kinase activity"/>
    <property type="evidence" value="ECO:0007669"/>
    <property type="project" value="UniProtKB-KW"/>
</dbReference>
<dbReference type="InterPro" id="IPR043129">
    <property type="entry name" value="ATPase_NBD"/>
</dbReference>